<dbReference type="InterPro" id="IPR002156">
    <property type="entry name" value="RNaseH_domain"/>
</dbReference>
<dbReference type="InterPro" id="IPR036397">
    <property type="entry name" value="RNaseH_sf"/>
</dbReference>
<dbReference type="Gene3D" id="3.30.420.10">
    <property type="entry name" value="Ribonuclease H-like superfamily/Ribonuclease H"/>
    <property type="match status" value="1"/>
</dbReference>
<dbReference type="EMBL" id="BSYR01000050">
    <property type="protein sequence ID" value="GMJ08209.1"/>
    <property type="molecule type" value="Genomic_DNA"/>
</dbReference>
<dbReference type="SUPFAM" id="SSF53098">
    <property type="entry name" value="Ribonuclease H-like"/>
    <property type="match status" value="1"/>
</dbReference>
<protein>
    <recommendedName>
        <fullName evidence="1">RNase H type-1 domain-containing protein</fullName>
    </recommendedName>
</protein>
<comment type="caution">
    <text evidence="2">The sequence shown here is derived from an EMBL/GenBank/DDBJ whole genome shotgun (WGS) entry which is preliminary data.</text>
</comment>
<evidence type="ECO:0000259" key="1">
    <source>
        <dbReference type="Pfam" id="PF13456"/>
    </source>
</evidence>
<dbReference type="PANTHER" id="PTHR47074:SF61">
    <property type="entry name" value="RNASE H TYPE-1 DOMAIN-CONTAINING PROTEIN"/>
    <property type="match status" value="1"/>
</dbReference>
<dbReference type="Pfam" id="PF13456">
    <property type="entry name" value="RVT_3"/>
    <property type="match status" value="1"/>
</dbReference>
<dbReference type="InterPro" id="IPR052929">
    <property type="entry name" value="RNase_H-like_EbsB-rel"/>
</dbReference>
<reference evidence="2" key="1">
    <citation type="submission" date="2023-05" db="EMBL/GenBank/DDBJ databases">
        <title>Genome and transcriptome analyses reveal genes involved in the formation of fine ridges on petal epidermal cells in Hibiscus trionum.</title>
        <authorList>
            <person name="Koshimizu S."/>
            <person name="Masuda S."/>
            <person name="Ishii T."/>
            <person name="Shirasu K."/>
            <person name="Hoshino A."/>
            <person name="Arita M."/>
        </authorList>
    </citation>
    <scope>NUCLEOTIDE SEQUENCE</scope>
    <source>
        <strain evidence="2">Hamamatsu line</strain>
    </source>
</reference>
<evidence type="ECO:0000313" key="2">
    <source>
        <dbReference type="EMBL" id="GMJ08209.1"/>
    </source>
</evidence>
<name>A0A9W7J7B7_HIBTR</name>
<organism evidence="2 3">
    <name type="scientific">Hibiscus trionum</name>
    <name type="common">Flower of an hour</name>
    <dbReference type="NCBI Taxonomy" id="183268"/>
    <lineage>
        <taxon>Eukaryota</taxon>
        <taxon>Viridiplantae</taxon>
        <taxon>Streptophyta</taxon>
        <taxon>Embryophyta</taxon>
        <taxon>Tracheophyta</taxon>
        <taxon>Spermatophyta</taxon>
        <taxon>Magnoliopsida</taxon>
        <taxon>eudicotyledons</taxon>
        <taxon>Gunneridae</taxon>
        <taxon>Pentapetalae</taxon>
        <taxon>rosids</taxon>
        <taxon>malvids</taxon>
        <taxon>Malvales</taxon>
        <taxon>Malvaceae</taxon>
        <taxon>Malvoideae</taxon>
        <taxon>Hibiscus</taxon>
    </lineage>
</organism>
<dbReference type="Proteomes" id="UP001165190">
    <property type="component" value="Unassembled WGS sequence"/>
</dbReference>
<dbReference type="InterPro" id="IPR012337">
    <property type="entry name" value="RNaseH-like_sf"/>
</dbReference>
<accession>A0A9W7J7B7</accession>
<keyword evidence="3" id="KW-1185">Reference proteome</keyword>
<dbReference type="AlphaFoldDB" id="A0A9W7J7B7"/>
<dbReference type="PANTHER" id="PTHR47074">
    <property type="entry name" value="BNAC02G40300D PROTEIN"/>
    <property type="match status" value="1"/>
</dbReference>
<proteinExistence type="predicted"/>
<feature type="domain" description="RNase H type-1" evidence="1">
    <location>
        <begin position="5"/>
        <end position="89"/>
    </location>
</feature>
<dbReference type="OrthoDB" id="988871at2759"/>
<dbReference type="CDD" id="cd06222">
    <property type="entry name" value="RNase_H_like"/>
    <property type="match status" value="1"/>
</dbReference>
<sequence>MEHISSCFTAEAYAVVHGLRLAANLSFRHVIAEGDSLSVIKKLKSGIDDRSDISAIVWDAQMLAKNFRTCTFSFIPRNGNFSPHAMAKESLNFSSERVWVEEAPDAVVHLAAEDKRWIDPP</sequence>
<gene>
    <name evidence="2" type="ORF">HRI_004490100</name>
</gene>
<dbReference type="InterPro" id="IPR044730">
    <property type="entry name" value="RNase_H-like_dom_plant"/>
</dbReference>
<evidence type="ECO:0000313" key="3">
    <source>
        <dbReference type="Proteomes" id="UP001165190"/>
    </source>
</evidence>
<dbReference type="GO" id="GO:0003676">
    <property type="term" value="F:nucleic acid binding"/>
    <property type="evidence" value="ECO:0007669"/>
    <property type="project" value="InterPro"/>
</dbReference>
<dbReference type="GO" id="GO:0004523">
    <property type="term" value="F:RNA-DNA hybrid ribonuclease activity"/>
    <property type="evidence" value="ECO:0007669"/>
    <property type="project" value="InterPro"/>
</dbReference>